<dbReference type="InterPro" id="IPR022813">
    <property type="entry name" value="SecD/SecF_arch_bac"/>
</dbReference>
<dbReference type="NCBIfam" id="TIGR00916">
    <property type="entry name" value="2A0604s01"/>
    <property type="match status" value="1"/>
</dbReference>
<comment type="caution">
    <text evidence="11">The sequence shown here is derived from an EMBL/GenBank/DDBJ whole genome shotgun (WGS) entry which is preliminary data.</text>
</comment>
<feature type="transmembrane region" description="Helical" evidence="9">
    <location>
        <begin position="131"/>
        <end position="148"/>
    </location>
</feature>
<evidence type="ECO:0000256" key="4">
    <source>
        <dbReference type="ARBA" id="ARBA00022692"/>
    </source>
</evidence>
<dbReference type="GO" id="GO:0005886">
    <property type="term" value="C:plasma membrane"/>
    <property type="evidence" value="ECO:0007669"/>
    <property type="project" value="UniProtKB-SubCell"/>
</dbReference>
<evidence type="ECO:0000256" key="2">
    <source>
        <dbReference type="ARBA" id="ARBA00022448"/>
    </source>
</evidence>
<dbReference type="InterPro" id="IPR022645">
    <property type="entry name" value="SecD/SecF_bac"/>
</dbReference>
<evidence type="ECO:0000256" key="5">
    <source>
        <dbReference type="ARBA" id="ARBA00022927"/>
    </source>
</evidence>
<comment type="subunit">
    <text evidence="9">Forms a complex with SecD. Part of the essential Sec protein translocation apparatus which comprises SecA, SecYEG and auxiliary proteins SecDF. Other proteins may also be involved.</text>
</comment>
<dbReference type="NCBIfam" id="TIGR00966">
    <property type="entry name" value="transloc_SecF"/>
    <property type="match status" value="1"/>
</dbReference>
<accession>A0A329MPP5</accession>
<feature type="transmembrane region" description="Helical" evidence="9">
    <location>
        <begin position="155"/>
        <end position="176"/>
    </location>
</feature>
<name>A0A329MPP5_9BACL</name>
<evidence type="ECO:0000256" key="6">
    <source>
        <dbReference type="ARBA" id="ARBA00022989"/>
    </source>
</evidence>
<dbReference type="AlphaFoldDB" id="A0A329MPP5"/>
<dbReference type="GO" id="GO:0065002">
    <property type="term" value="P:intracellular protein transmembrane transport"/>
    <property type="evidence" value="ECO:0007669"/>
    <property type="project" value="UniProtKB-UniRule"/>
</dbReference>
<keyword evidence="8 9" id="KW-0472">Membrane</keyword>
<feature type="domain" description="Protein export membrane protein SecD/SecF C-terminal" evidence="10">
    <location>
        <begin position="101"/>
        <end position="289"/>
    </location>
</feature>
<feature type="transmembrane region" description="Helical" evidence="9">
    <location>
        <begin position="182"/>
        <end position="202"/>
    </location>
</feature>
<evidence type="ECO:0000313" key="11">
    <source>
        <dbReference type="EMBL" id="RAV21941.1"/>
    </source>
</evidence>
<dbReference type="OrthoDB" id="9805019at2"/>
<keyword evidence="6 9" id="KW-1133">Transmembrane helix</keyword>
<keyword evidence="4 9" id="KW-0812">Transmembrane</keyword>
<dbReference type="RefSeq" id="WP_113030253.1">
    <property type="nucleotide sequence ID" value="NZ_QMFB01000003.1"/>
</dbReference>
<evidence type="ECO:0000256" key="7">
    <source>
        <dbReference type="ARBA" id="ARBA00023010"/>
    </source>
</evidence>
<dbReference type="Pfam" id="PF02355">
    <property type="entry name" value="SecD_SecF_C"/>
    <property type="match status" value="1"/>
</dbReference>
<keyword evidence="12" id="KW-1185">Reference proteome</keyword>
<dbReference type="EMBL" id="QMFB01000003">
    <property type="protein sequence ID" value="RAV21941.1"/>
    <property type="molecule type" value="Genomic_DNA"/>
</dbReference>
<dbReference type="HAMAP" id="MF_01464_B">
    <property type="entry name" value="SecF_B"/>
    <property type="match status" value="1"/>
</dbReference>
<comment type="subcellular location">
    <subcellularLocation>
        <location evidence="1 9">Cell membrane</location>
        <topology evidence="1 9">Multi-pass membrane protein</topology>
    </subcellularLocation>
</comment>
<dbReference type="GO" id="GO:0006605">
    <property type="term" value="P:protein targeting"/>
    <property type="evidence" value="ECO:0007669"/>
    <property type="project" value="UniProtKB-UniRule"/>
</dbReference>
<feature type="transmembrane region" description="Helical" evidence="9">
    <location>
        <begin position="237"/>
        <end position="254"/>
    </location>
</feature>
<dbReference type="GO" id="GO:0015450">
    <property type="term" value="F:protein-transporting ATPase activity"/>
    <property type="evidence" value="ECO:0007669"/>
    <property type="project" value="InterPro"/>
</dbReference>
<evidence type="ECO:0000256" key="9">
    <source>
        <dbReference type="HAMAP-Rule" id="MF_01464"/>
    </source>
</evidence>
<evidence type="ECO:0000256" key="3">
    <source>
        <dbReference type="ARBA" id="ARBA00022475"/>
    </source>
</evidence>
<comment type="similarity">
    <text evidence="9">Belongs to the SecD/SecF family. SecF subfamily.</text>
</comment>
<gene>
    <name evidence="9" type="primary">secF</name>
    <name evidence="11" type="ORF">DQG23_07795</name>
</gene>
<evidence type="ECO:0000259" key="10">
    <source>
        <dbReference type="Pfam" id="PF02355"/>
    </source>
</evidence>
<organism evidence="11 12">
    <name type="scientific">Paenibacillus contaminans</name>
    <dbReference type="NCBI Taxonomy" id="450362"/>
    <lineage>
        <taxon>Bacteria</taxon>
        <taxon>Bacillati</taxon>
        <taxon>Bacillota</taxon>
        <taxon>Bacilli</taxon>
        <taxon>Bacillales</taxon>
        <taxon>Paenibacillaceae</taxon>
        <taxon>Paenibacillus</taxon>
    </lineage>
</organism>
<keyword evidence="5 9" id="KW-0653">Protein transport</keyword>
<dbReference type="SUPFAM" id="SSF82866">
    <property type="entry name" value="Multidrug efflux transporter AcrB transmembrane domain"/>
    <property type="match status" value="1"/>
</dbReference>
<protein>
    <recommendedName>
        <fullName evidence="9">Protein-export membrane protein SecF</fullName>
    </recommendedName>
</protein>
<sequence>MNSKIHFDFVKHRNKFFAFSILVTIVGIITLIAAGMHFGVDFKAGTTIDASLGQSTEKQQVEKLVSDEGFEGYVVTMGANNERTSVRFDEILGDADIKKIQTALTAKYGDKVSTEVNTVSADMATEMGVKAIYAVLIAAAAICIYVTIRFEWRFAIAAIIAILYDAFFVVAMFAIFRFEVDLPFLAAVLTTIGYSINDKIVIFDRVRENMRFAKLRTDNDLADLINHSIWQTMARNVYTVLTVLIAAVCLMIFGSESIKLFALAKVFGLTSGAYSSVCIATALWFLLRRNKLGATKKVAAAK</sequence>
<keyword evidence="2 9" id="KW-0813">Transport</keyword>
<feature type="transmembrane region" description="Helical" evidence="9">
    <location>
        <begin position="266"/>
        <end position="287"/>
    </location>
</feature>
<evidence type="ECO:0000256" key="8">
    <source>
        <dbReference type="ARBA" id="ARBA00023136"/>
    </source>
</evidence>
<proteinExistence type="inferred from homology"/>
<evidence type="ECO:0000256" key="1">
    <source>
        <dbReference type="ARBA" id="ARBA00004651"/>
    </source>
</evidence>
<evidence type="ECO:0000313" key="12">
    <source>
        <dbReference type="Proteomes" id="UP000250369"/>
    </source>
</evidence>
<dbReference type="PANTHER" id="PTHR30081">
    <property type="entry name" value="PROTEIN-EXPORT MEMBRANE PROTEIN SEC"/>
    <property type="match status" value="1"/>
</dbReference>
<dbReference type="GO" id="GO:0043952">
    <property type="term" value="P:protein transport by the Sec complex"/>
    <property type="evidence" value="ECO:0007669"/>
    <property type="project" value="UniProtKB-UniRule"/>
</dbReference>
<dbReference type="Proteomes" id="UP000250369">
    <property type="component" value="Unassembled WGS sequence"/>
</dbReference>
<reference evidence="11 12" key="1">
    <citation type="journal article" date="2009" name="Int. J. Syst. Evol. Microbiol.">
        <title>Paenibacillus contaminans sp. nov., isolated from a contaminated laboratory plate.</title>
        <authorList>
            <person name="Chou J.H."/>
            <person name="Lee J.H."/>
            <person name="Lin M.C."/>
            <person name="Chang P.S."/>
            <person name="Arun A.B."/>
            <person name="Young C.C."/>
            <person name="Chen W.M."/>
        </authorList>
    </citation>
    <scope>NUCLEOTIDE SEQUENCE [LARGE SCALE GENOMIC DNA]</scope>
    <source>
        <strain evidence="11 12">CKOBP-6</strain>
    </source>
</reference>
<comment type="function">
    <text evidence="9">Part of the Sec protein translocase complex. Interacts with the SecYEG preprotein conducting channel. SecDF uses the proton motive force (PMF) to complete protein translocation after the ATP-dependent function of SecA.</text>
</comment>
<dbReference type="InterPro" id="IPR005665">
    <property type="entry name" value="SecF_bac"/>
</dbReference>
<feature type="transmembrane region" description="Helical" evidence="9">
    <location>
        <begin position="16"/>
        <end position="38"/>
    </location>
</feature>
<keyword evidence="3 9" id="KW-1003">Cell membrane</keyword>
<dbReference type="Gene3D" id="1.20.1640.10">
    <property type="entry name" value="Multidrug efflux transporter AcrB transmembrane domain"/>
    <property type="match status" value="1"/>
</dbReference>
<dbReference type="PANTHER" id="PTHR30081:SF8">
    <property type="entry name" value="PROTEIN TRANSLOCASE SUBUNIT SECF"/>
    <property type="match status" value="1"/>
</dbReference>
<dbReference type="PRINTS" id="PR01755">
    <property type="entry name" value="SECFTRNLCASE"/>
</dbReference>
<dbReference type="InterPro" id="IPR048634">
    <property type="entry name" value="SecD_SecF_C"/>
</dbReference>
<dbReference type="InterPro" id="IPR055344">
    <property type="entry name" value="SecD_SecF_C_bact"/>
</dbReference>
<keyword evidence="7 9" id="KW-0811">Translocation</keyword>